<dbReference type="InterPro" id="IPR024078">
    <property type="entry name" value="LmbE-like_dom_sf"/>
</dbReference>
<accession>A0ABY3VMN5</accession>
<keyword evidence="2" id="KW-1185">Reference proteome</keyword>
<dbReference type="SUPFAM" id="SSF102588">
    <property type="entry name" value="LmbE-like"/>
    <property type="match status" value="1"/>
</dbReference>
<dbReference type="EMBL" id="CP092488">
    <property type="protein sequence ID" value="UMB70694.1"/>
    <property type="molecule type" value="Genomic_DNA"/>
</dbReference>
<protein>
    <submittedName>
        <fullName evidence="1">PIG-L family deacetylase</fullName>
    </submittedName>
</protein>
<gene>
    <name evidence="1" type="ORF">MKK62_05130</name>
</gene>
<dbReference type="Gene3D" id="3.40.50.10320">
    <property type="entry name" value="LmbE-like"/>
    <property type="match status" value="1"/>
</dbReference>
<evidence type="ECO:0000313" key="2">
    <source>
        <dbReference type="Proteomes" id="UP001055336"/>
    </source>
</evidence>
<dbReference type="Proteomes" id="UP001055336">
    <property type="component" value="Chromosome"/>
</dbReference>
<dbReference type="RefSeq" id="WP_240262456.1">
    <property type="nucleotide sequence ID" value="NZ_CP092488.2"/>
</dbReference>
<name>A0ABY3VMN5_9MYCO</name>
<organism evidence="1 2">
    <name type="scientific">Mycobacterium paraterrae</name>
    <dbReference type="NCBI Taxonomy" id="577492"/>
    <lineage>
        <taxon>Bacteria</taxon>
        <taxon>Bacillati</taxon>
        <taxon>Actinomycetota</taxon>
        <taxon>Actinomycetes</taxon>
        <taxon>Mycobacteriales</taxon>
        <taxon>Mycobacteriaceae</taxon>
        <taxon>Mycobacterium</taxon>
    </lineage>
</organism>
<reference evidence="1" key="1">
    <citation type="submission" date="2022-08" db="EMBL/GenBank/DDBJ databases">
        <title>Whole genome sequencing of non-tuberculosis mycobacteria type-strains.</title>
        <authorList>
            <person name="Igarashi Y."/>
            <person name="Osugi A."/>
            <person name="Mitarai S."/>
        </authorList>
    </citation>
    <scope>NUCLEOTIDE SEQUENCE</scope>
    <source>
        <strain evidence="1">DSM 45127</strain>
    </source>
</reference>
<sequence>MLALTPVNLNAIAVVGANCSDIAVGAGATLMEIASDKPDLVVHALVLTGGATEREVEEKNAFITLCPSADVRLTVADLPAGELGTNHRWAKQILADFRRDCEPDIVLGPHTGDGEKDREVLADLIPTAFSEHLILGYEILTPDSDLLNLSLYLPIPTETAHEKARLIAQCYLSQSRRRWFDDEAFLALMRVRGVQCNARYAEAFAVEKAASGSGVRRMSEDGEKGTDRGGFE</sequence>
<proteinExistence type="predicted"/>
<evidence type="ECO:0000313" key="1">
    <source>
        <dbReference type="EMBL" id="UMB70694.1"/>
    </source>
</evidence>